<evidence type="ECO:0000256" key="5">
    <source>
        <dbReference type="ARBA" id="ARBA00022723"/>
    </source>
</evidence>
<dbReference type="GO" id="GO:0046872">
    <property type="term" value="F:metal ion binding"/>
    <property type="evidence" value="ECO:0007669"/>
    <property type="project" value="UniProtKB-KW"/>
</dbReference>
<feature type="domain" description="Nudix hydrolase" evidence="12">
    <location>
        <begin position="2"/>
        <end position="131"/>
    </location>
</feature>
<organism evidence="13">
    <name type="scientific">hydrothermal vent metagenome</name>
    <dbReference type="NCBI Taxonomy" id="652676"/>
    <lineage>
        <taxon>unclassified sequences</taxon>
        <taxon>metagenomes</taxon>
        <taxon>ecological metagenomes</taxon>
    </lineage>
</organism>
<comment type="similarity">
    <text evidence="2">Belongs to the Nudix hydrolase family.</text>
</comment>
<dbReference type="CDD" id="cd00564">
    <property type="entry name" value="TMP_TenI"/>
    <property type="match status" value="1"/>
</dbReference>
<keyword evidence="9" id="KW-0234">DNA repair</keyword>
<dbReference type="GO" id="GO:0006260">
    <property type="term" value="P:DNA replication"/>
    <property type="evidence" value="ECO:0007669"/>
    <property type="project" value="UniProtKB-KW"/>
</dbReference>
<dbReference type="PANTHER" id="PTHR47707:SF1">
    <property type="entry name" value="NUDIX HYDROLASE FAMILY PROTEIN"/>
    <property type="match status" value="1"/>
</dbReference>
<evidence type="ECO:0000256" key="6">
    <source>
        <dbReference type="ARBA" id="ARBA00022763"/>
    </source>
</evidence>
<evidence type="ECO:0000256" key="11">
    <source>
        <dbReference type="ARBA" id="ARBA00038905"/>
    </source>
</evidence>
<dbReference type="FunFam" id="3.90.79.10:FF:000014">
    <property type="entry name" value="8-oxo-dGTP diphosphatase MutT"/>
    <property type="match status" value="1"/>
</dbReference>
<evidence type="ECO:0000256" key="7">
    <source>
        <dbReference type="ARBA" id="ARBA00022801"/>
    </source>
</evidence>
<dbReference type="GO" id="GO:0035539">
    <property type="term" value="F:8-oxo-7,8-dihydrodeoxyguanosine triphosphate pyrophosphatase activity"/>
    <property type="evidence" value="ECO:0007669"/>
    <property type="project" value="UniProtKB-EC"/>
</dbReference>
<dbReference type="GO" id="GO:0009228">
    <property type="term" value="P:thiamine biosynthetic process"/>
    <property type="evidence" value="ECO:0007669"/>
    <property type="project" value="UniProtKB-KW"/>
</dbReference>
<dbReference type="Gene3D" id="3.20.20.70">
    <property type="entry name" value="Aldolase class I"/>
    <property type="match status" value="1"/>
</dbReference>
<dbReference type="Pfam" id="PF02581">
    <property type="entry name" value="TMP-TENI"/>
    <property type="match status" value="1"/>
</dbReference>
<dbReference type="PANTHER" id="PTHR47707">
    <property type="entry name" value="8-OXO-DGTP DIPHOSPHATASE"/>
    <property type="match status" value="1"/>
</dbReference>
<dbReference type="GO" id="GO:0044716">
    <property type="term" value="F:8-oxo-GDP phosphatase activity"/>
    <property type="evidence" value="ECO:0007669"/>
    <property type="project" value="TreeGrafter"/>
</dbReference>
<keyword evidence="8" id="KW-0460">Magnesium</keyword>
<evidence type="ECO:0000256" key="9">
    <source>
        <dbReference type="ARBA" id="ARBA00023204"/>
    </source>
</evidence>
<proteinExistence type="inferred from homology"/>
<dbReference type="NCBIfam" id="TIGR00586">
    <property type="entry name" value="mutt"/>
    <property type="match status" value="1"/>
</dbReference>
<evidence type="ECO:0000313" key="13">
    <source>
        <dbReference type="EMBL" id="VAW81842.1"/>
    </source>
</evidence>
<dbReference type="CDD" id="cd03425">
    <property type="entry name" value="NUDIX_MutT_NudA_like"/>
    <property type="match status" value="1"/>
</dbReference>
<dbReference type="SUPFAM" id="SSF55811">
    <property type="entry name" value="Nudix"/>
    <property type="match status" value="1"/>
</dbReference>
<gene>
    <name evidence="13" type="ORF">MNBD_GAMMA13-1361</name>
</gene>
<dbReference type="InterPro" id="IPR047127">
    <property type="entry name" value="MutT-like"/>
</dbReference>
<evidence type="ECO:0000256" key="10">
    <source>
        <dbReference type="ARBA" id="ARBA00035861"/>
    </source>
</evidence>
<comment type="catalytic activity">
    <reaction evidence="10">
        <text>8-oxo-dGTP + H2O = 8-oxo-dGMP + diphosphate + H(+)</text>
        <dbReference type="Rhea" id="RHEA:31575"/>
        <dbReference type="ChEBI" id="CHEBI:15377"/>
        <dbReference type="ChEBI" id="CHEBI:15378"/>
        <dbReference type="ChEBI" id="CHEBI:33019"/>
        <dbReference type="ChEBI" id="CHEBI:63224"/>
        <dbReference type="ChEBI" id="CHEBI:77896"/>
        <dbReference type="EC" id="3.6.1.55"/>
    </reaction>
</comment>
<dbReference type="InterPro" id="IPR036206">
    <property type="entry name" value="ThiamineP_synth_sf"/>
</dbReference>
<reference evidence="13" key="1">
    <citation type="submission" date="2018-06" db="EMBL/GenBank/DDBJ databases">
        <authorList>
            <person name="Zhirakovskaya E."/>
        </authorList>
    </citation>
    <scope>NUCLEOTIDE SEQUENCE</scope>
</reference>
<dbReference type="Pfam" id="PF14815">
    <property type="entry name" value="NUDIX_4"/>
    <property type="match status" value="1"/>
</dbReference>
<dbReference type="InterPro" id="IPR003561">
    <property type="entry name" value="Mutator_MutT"/>
</dbReference>
<evidence type="ECO:0000256" key="4">
    <source>
        <dbReference type="ARBA" id="ARBA00022705"/>
    </source>
</evidence>
<dbReference type="InterPro" id="IPR015797">
    <property type="entry name" value="NUDIX_hydrolase-like_dom_sf"/>
</dbReference>
<dbReference type="InterPro" id="IPR029119">
    <property type="entry name" value="MutY_C"/>
</dbReference>
<dbReference type="InterPro" id="IPR020476">
    <property type="entry name" value="Nudix_hydrolase"/>
</dbReference>
<evidence type="ECO:0000256" key="8">
    <source>
        <dbReference type="ARBA" id="ARBA00022842"/>
    </source>
</evidence>
<dbReference type="GO" id="GO:0006281">
    <property type="term" value="P:DNA repair"/>
    <property type="evidence" value="ECO:0007669"/>
    <property type="project" value="UniProtKB-KW"/>
</dbReference>
<evidence type="ECO:0000259" key="12">
    <source>
        <dbReference type="PROSITE" id="PS51462"/>
    </source>
</evidence>
<dbReference type="InterPro" id="IPR013785">
    <property type="entry name" value="Aldolase_TIM"/>
</dbReference>
<dbReference type="InterPro" id="IPR022998">
    <property type="entry name" value="ThiamineP_synth_TenI"/>
</dbReference>
<name>A0A3B0Z2Y8_9ZZZZ</name>
<keyword evidence="7 13" id="KW-0378">Hydrolase</keyword>
<dbReference type="PROSITE" id="PS00893">
    <property type="entry name" value="NUDIX_BOX"/>
    <property type="match status" value="1"/>
</dbReference>
<dbReference type="NCBIfam" id="NF006530">
    <property type="entry name" value="PRK08999.1"/>
    <property type="match status" value="1"/>
</dbReference>
<comment type="cofactor">
    <cofactor evidence="1">
        <name>Mg(2+)</name>
        <dbReference type="ChEBI" id="CHEBI:18420"/>
    </cofactor>
</comment>
<dbReference type="PROSITE" id="PS51462">
    <property type="entry name" value="NUDIX"/>
    <property type="match status" value="1"/>
</dbReference>
<dbReference type="Gene3D" id="3.90.79.10">
    <property type="entry name" value="Nucleoside Triphosphate Pyrophosphohydrolase"/>
    <property type="match status" value="1"/>
</dbReference>
<dbReference type="GO" id="GO:0008413">
    <property type="term" value="F:8-oxo-7,8-dihydroguanosine triphosphate pyrophosphatase activity"/>
    <property type="evidence" value="ECO:0007669"/>
    <property type="project" value="InterPro"/>
</dbReference>
<dbReference type="PRINTS" id="PR00502">
    <property type="entry name" value="NUDIXFAMILY"/>
</dbReference>
<dbReference type="InterPro" id="IPR000086">
    <property type="entry name" value="NUDIX_hydrolase_dom"/>
</dbReference>
<accession>A0A3B0Z2Y8</accession>
<dbReference type="EMBL" id="UOFK01000282">
    <property type="protein sequence ID" value="VAW81842.1"/>
    <property type="molecule type" value="Genomic_DNA"/>
</dbReference>
<keyword evidence="6" id="KW-0227">DNA damage</keyword>
<keyword evidence="3" id="KW-0515">Mutator protein</keyword>
<dbReference type="EC" id="3.6.1.55" evidence="11"/>
<dbReference type="InterPro" id="IPR020084">
    <property type="entry name" value="NUDIX_hydrolase_CS"/>
</dbReference>
<sequence>MDKRLHVAVAAITNAQQQVLVSLRPDHVHQGGRWEFPGGKLEPGETVEQALARELQEELGIMPTSAHPLIRIPYAYPDRQVLLDVWRVDKYKGHIHGREGQVVEWLPIDALGSRAFPAANLPIIQALQLPPLYLITPQPEPLPSTEFLHQLQDRLAHGIKLLQLRASSWSTEEYAELASRVLPLCQASGTLLLLNGEPALVEKLGADGIHLSSQRLNDCQTRPLPGHFKVFASCHDPDQLNKAMAIGADAALLSPVQATTSHPDAAPLGWDTFAAWVDHCTLPVYALGGMHPGDRARAQQYGGQGIAAIRSLWNAD</sequence>
<protein>
    <recommendedName>
        <fullName evidence="11">8-oxo-dGTP diphosphatase</fullName>
        <ecNumber evidence="11">3.6.1.55</ecNumber>
    </recommendedName>
</protein>
<keyword evidence="4" id="KW-0235">DNA replication</keyword>
<evidence type="ECO:0000256" key="2">
    <source>
        <dbReference type="ARBA" id="ARBA00005582"/>
    </source>
</evidence>
<dbReference type="GO" id="GO:0044715">
    <property type="term" value="F:8-oxo-dGDP phosphatase activity"/>
    <property type="evidence" value="ECO:0007669"/>
    <property type="project" value="TreeGrafter"/>
</dbReference>
<evidence type="ECO:0000256" key="1">
    <source>
        <dbReference type="ARBA" id="ARBA00001946"/>
    </source>
</evidence>
<keyword evidence="5" id="KW-0479">Metal-binding</keyword>
<dbReference type="SUPFAM" id="SSF51391">
    <property type="entry name" value="Thiamin phosphate synthase"/>
    <property type="match status" value="1"/>
</dbReference>
<evidence type="ECO:0000256" key="3">
    <source>
        <dbReference type="ARBA" id="ARBA00022457"/>
    </source>
</evidence>
<dbReference type="AlphaFoldDB" id="A0A3B0Z2Y8"/>